<feature type="transmembrane region" description="Helical" evidence="9">
    <location>
        <begin position="158"/>
        <end position="177"/>
    </location>
</feature>
<evidence type="ECO:0000256" key="7">
    <source>
        <dbReference type="ARBA" id="ARBA00022989"/>
    </source>
</evidence>
<keyword evidence="3 9" id="KW-0813">Transport</keyword>
<evidence type="ECO:0000256" key="9">
    <source>
        <dbReference type="RuleBase" id="RU361157"/>
    </source>
</evidence>
<evidence type="ECO:0000256" key="6">
    <source>
        <dbReference type="ARBA" id="ARBA00022692"/>
    </source>
</evidence>
<evidence type="ECO:0000256" key="8">
    <source>
        <dbReference type="ARBA" id="ARBA00023136"/>
    </source>
</evidence>
<evidence type="ECO:0000256" key="4">
    <source>
        <dbReference type="ARBA" id="ARBA00022475"/>
    </source>
</evidence>
<evidence type="ECO:0000256" key="2">
    <source>
        <dbReference type="ARBA" id="ARBA00007783"/>
    </source>
</evidence>
<gene>
    <name evidence="11" type="ORF">CAL15_06505</name>
</gene>
<accession>A0A1W6ZB47</accession>
<evidence type="ECO:0000313" key="12">
    <source>
        <dbReference type="Proteomes" id="UP000194161"/>
    </source>
</evidence>
<evidence type="ECO:0000313" key="11">
    <source>
        <dbReference type="EMBL" id="ARP94064.1"/>
    </source>
</evidence>
<comment type="subcellular location">
    <subcellularLocation>
        <location evidence="1 9">Cell inner membrane</location>
        <topology evidence="1 9">Multi-pass membrane protein</topology>
    </subcellularLocation>
</comment>
<feature type="transmembrane region" description="Helical" evidence="9">
    <location>
        <begin position="12"/>
        <end position="33"/>
    </location>
</feature>
<feature type="transmembrane region" description="Helical" evidence="9">
    <location>
        <begin position="124"/>
        <end position="146"/>
    </location>
</feature>
<dbReference type="GO" id="GO:0015920">
    <property type="term" value="P:lipopolysaccharide transport"/>
    <property type="evidence" value="ECO:0007669"/>
    <property type="project" value="TreeGrafter"/>
</dbReference>
<feature type="domain" description="ABC transmembrane type-2" evidence="10">
    <location>
        <begin position="10"/>
        <end position="233"/>
    </location>
</feature>
<dbReference type="PANTHER" id="PTHR30413:SF8">
    <property type="entry name" value="TRANSPORT PERMEASE PROTEIN"/>
    <property type="match status" value="1"/>
</dbReference>
<feature type="transmembrane region" description="Helical" evidence="9">
    <location>
        <begin position="87"/>
        <end position="112"/>
    </location>
</feature>
<dbReference type="STRING" id="463040.CAL15_06505"/>
<dbReference type="EMBL" id="CP021111">
    <property type="protein sequence ID" value="ARP94064.1"/>
    <property type="molecule type" value="Genomic_DNA"/>
</dbReference>
<dbReference type="PROSITE" id="PS51012">
    <property type="entry name" value="ABC_TM2"/>
    <property type="match status" value="1"/>
</dbReference>
<keyword evidence="4 9" id="KW-1003">Cell membrane</keyword>
<dbReference type="GO" id="GO:0005886">
    <property type="term" value="C:plasma membrane"/>
    <property type="evidence" value="ECO:0007669"/>
    <property type="project" value="UniProtKB-SubCell"/>
</dbReference>
<evidence type="ECO:0000256" key="1">
    <source>
        <dbReference type="ARBA" id="ARBA00004429"/>
    </source>
</evidence>
<evidence type="ECO:0000256" key="5">
    <source>
        <dbReference type="ARBA" id="ARBA00022519"/>
    </source>
</evidence>
<dbReference type="InterPro" id="IPR013525">
    <property type="entry name" value="ABC2_TM"/>
</dbReference>
<protein>
    <recommendedName>
        <fullName evidence="9">Transport permease protein</fullName>
    </recommendedName>
</protein>
<feature type="transmembrane region" description="Helical" evidence="9">
    <location>
        <begin position="45"/>
        <end position="66"/>
    </location>
</feature>
<dbReference type="OrthoDB" id="9814458at2"/>
<dbReference type="KEGG" id="bgm:CAL15_06505"/>
<keyword evidence="12" id="KW-1185">Reference proteome</keyword>
<organism evidence="11 12">
    <name type="scientific">Bordetella genomosp. 13</name>
    <dbReference type="NCBI Taxonomy" id="463040"/>
    <lineage>
        <taxon>Bacteria</taxon>
        <taxon>Pseudomonadati</taxon>
        <taxon>Pseudomonadota</taxon>
        <taxon>Betaproteobacteria</taxon>
        <taxon>Burkholderiales</taxon>
        <taxon>Alcaligenaceae</taxon>
        <taxon>Bordetella</taxon>
    </lineage>
</organism>
<dbReference type="GO" id="GO:0140359">
    <property type="term" value="F:ABC-type transporter activity"/>
    <property type="evidence" value="ECO:0007669"/>
    <property type="project" value="InterPro"/>
</dbReference>
<comment type="similarity">
    <text evidence="2 9">Belongs to the ABC-2 integral membrane protein family.</text>
</comment>
<evidence type="ECO:0000256" key="3">
    <source>
        <dbReference type="ARBA" id="ARBA00022448"/>
    </source>
</evidence>
<keyword evidence="8 9" id="KW-0472">Membrane</keyword>
<keyword evidence="6 9" id="KW-0812">Transmembrane</keyword>
<keyword evidence="5" id="KW-0997">Cell inner membrane</keyword>
<keyword evidence="7 9" id="KW-1133">Transmembrane helix</keyword>
<reference evidence="11 12" key="1">
    <citation type="submission" date="2017-05" db="EMBL/GenBank/DDBJ databases">
        <title>Complete and WGS of Bordetella genogroups.</title>
        <authorList>
            <person name="Spilker T."/>
            <person name="LiPuma J."/>
        </authorList>
    </citation>
    <scope>NUCLEOTIDE SEQUENCE [LARGE SCALE GENOMIC DNA]</scope>
    <source>
        <strain evidence="11 12">AU7206</strain>
    </source>
</reference>
<name>A0A1W6ZB47_9BORD</name>
<feature type="transmembrane region" description="Helical" evidence="9">
    <location>
        <begin position="212"/>
        <end position="232"/>
    </location>
</feature>
<evidence type="ECO:0000259" key="10">
    <source>
        <dbReference type="PROSITE" id="PS51012"/>
    </source>
</evidence>
<dbReference type="InterPro" id="IPR047817">
    <property type="entry name" value="ABC2_TM_bact-type"/>
</dbReference>
<sequence>MRTRFGQRRMGAFWMLAEPIVQLFVLTIVIGLFRGRGPVQGIPFPVFLLTGIAPFIMFRSVATLLMDGISANRGLFAYKQIMPMDTFVARTIMQCSISSLSYLFVMGLFAWYGFDMSVHAPLEWFGLLVVGIALSFGMGMLLAVIADALPEVRTFIRFFFLVLYFSSGAMFPVSRLHPYLLQYLLWNPFLHLTELLRDAVFPFYRMIDGISVSYVLACMGVLLISGLGLFRVRRLRMLAIKGIT</sequence>
<dbReference type="Pfam" id="PF01061">
    <property type="entry name" value="ABC2_membrane"/>
    <property type="match status" value="1"/>
</dbReference>
<dbReference type="Proteomes" id="UP000194161">
    <property type="component" value="Chromosome"/>
</dbReference>
<dbReference type="PANTHER" id="PTHR30413">
    <property type="entry name" value="INNER MEMBRANE TRANSPORT PERMEASE"/>
    <property type="match status" value="1"/>
</dbReference>
<proteinExistence type="inferred from homology"/>
<dbReference type="AlphaFoldDB" id="A0A1W6ZB47"/>